<dbReference type="GO" id="GO:0019243">
    <property type="term" value="P:methylglyoxal catabolic process to D-lactate via S-lactoyl-glutathione"/>
    <property type="evidence" value="ECO:0007669"/>
    <property type="project" value="UniProtKB-UniRule"/>
</dbReference>
<dbReference type="SMART" id="SM00849">
    <property type="entry name" value="Lactamase_B"/>
    <property type="match status" value="1"/>
</dbReference>
<evidence type="ECO:0000256" key="4">
    <source>
        <dbReference type="ARBA" id="ARBA00022723"/>
    </source>
</evidence>
<evidence type="ECO:0000256" key="7">
    <source>
        <dbReference type="HAMAP-Rule" id="MF_01374"/>
    </source>
</evidence>
<comment type="caution">
    <text evidence="9">The sequence shown here is derived from an EMBL/GenBank/DDBJ whole genome shotgun (WGS) entry which is preliminary data.</text>
</comment>
<sequence length="250" mass="26955">MNISAVRAFKDNYIWVLEQDGRAVAVDPGDAAPLERHLDRHGLELDAVLITHHHADHTGGLPALAATRPGLPVFGPGSVAGVTRPVSDGGTFALLGERFSVLAIPGHTLDHLGYLTGRHLFCGDTLFGAGCGRIFEGTAEMMHRSLTRLVALPDDTLAYPAHEYTLANLAFALAIEPGNPALRQRLEDDSARRERGEATLPTSLAREKLTNPFLRPGEPAVRESAQRVAGYAPTGDAAVFAVLRDWKNRF</sequence>
<dbReference type="EC" id="3.1.2.6" evidence="7"/>
<feature type="binding site" evidence="7">
    <location>
        <position position="124"/>
    </location>
    <ligand>
        <name>Zn(2+)</name>
        <dbReference type="ChEBI" id="CHEBI:29105"/>
        <label>1</label>
    </ligand>
</feature>
<dbReference type="PIRSF" id="PIRSF005457">
    <property type="entry name" value="Glx"/>
    <property type="match status" value="1"/>
</dbReference>
<protein>
    <recommendedName>
        <fullName evidence="7">Hydroxyacylglutathione hydrolase</fullName>
        <ecNumber evidence="7">3.1.2.6</ecNumber>
    </recommendedName>
    <alternativeName>
        <fullName evidence="7">Glyoxalase II</fullName>
        <shortName evidence="7">Glx II</shortName>
    </alternativeName>
</protein>
<dbReference type="Gene3D" id="3.60.15.10">
    <property type="entry name" value="Ribonuclease Z/Hydroxyacylglutathione hydrolase-like"/>
    <property type="match status" value="1"/>
</dbReference>
<evidence type="ECO:0000256" key="1">
    <source>
        <dbReference type="ARBA" id="ARBA00001623"/>
    </source>
</evidence>
<comment type="function">
    <text evidence="7">Thiolesterase that catalyzes the hydrolysis of S-D-lactoyl-glutathione to form glutathione and D-lactic acid.</text>
</comment>
<keyword evidence="6 7" id="KW-0862">Zinc</keyword>
<feature type="binding site" evidence="7">
    <location>
        <position position="107"/>
    </location>
    <ligand>
        <name>Zn(2+)</name>
        <dbReference type="ChEBI" id="CHEBI:29105"/>
        <label>1</label>
    </ligand>
</feature>
<dbReference type="InterPro" id="IPR032282">
    <property type="entry name" value="HAGH_C"/>
</dbReference>
<gene>
    <name evidence="7 9" type="primary">gloB</name>
    <name evidence="9" type="ORF">GCM10011289_03210</name>
</gene>
<dbReference type="EMBL" id="BMYX01000001">
    <property type="protein sequence ID" value="GGY04164.1"/>
    <property type="molecule type" value="Genomic_DNA"/>
</dbReference>
<dbReference type="InterPro" id="IPR001279">
    <property type="entry name" value="Metallo-B-lactamas"/>
</dbReference>
<evidence type="ECO:0000256" key="2">
    <source>
        <dbReference type="ARBA" id="ARBA00004963"/>
    </source>
</evidence>
<dbReference type="InterPro" id="IPR035680">
    <property type="entry name" value="Clx_II_MBL"/>
</dbReference>
<evidence type="ECO:0000313" key="10">
    <source>
        <dbReference type="Proteomes" id="UP000645257"/>
    </source>
</evidence>
<dbReference type="GO" id="GO:0046872">
    <property type="term" value="F:metal ion binding"/>
    <property type="evidence" value="ECO:0007669"/>
    <property type="project" value="UniProtKB-KW"/>
</dbReference>
<dbReference type="RefSeq" id="WP_189530444.1">
    <property type="nucleotide sequence ID" value="NZ_BMYX01000001.1"/>
</dbReference>
<dbReference type="InterPro" id="IPR050110">
    <property type="entry name" value="Glyoxalase_II_hydrolase"/>
</dbReference>
<keyword evidence="4 7" id="KW-0479">Metal-binding</keyword>
<dbReference type="PANTHER" id="PTHR43705:SF1">
    <property type="entry name" value="HYDROXYACYLGLUTATHIONE HYDROLASE GLOB"/>
    <property type="match status" value="1"/>
</dbReference>
<accession>A0A918U752</accession>
<dbReference type="SUPFAM" id="SSF56281">
    <property type="entry name" value="Metallo-hydrolase/oxidoreductase"/>
    <property type="match status" value="1"/>
</dbReference>
<feature type="binding site" evidence="7">
    <location>
        <position position="124"/>
    </location>
    <ligand>
        <name>Zn(2+)</name>
        <dbReference type="ChEBI" id="CHEBI:29105"/>
        <label>2</label>
    </ligand>
</feature>
<organism evidence="9 10">
    <name type="scientific">Paludibacterium paludis</name>
    <dbReference type="NCBI Taxonomy" id="1225769"/>
    <lineage>
        <taxon>Bacteria</taxon>
        <taxon>Pseudomonadati</taxon>
        <taxon>Pseudomonadota</taxon>
        <taxon>Betaproteobacteria</taxon>
        <taxon>Neisseriales</taxon>
        <taxon>Chromobacteriaceae</taxon>
        <taxon>Paludibacterium</taxon>
    </lineage>
</organism>
<comment type="cofactor">
    <cofactor evidence="7">
        <name>Zn(2+)</name>
        <dbReference type="ChEBI" id="CHEBI:29105"/>
    </cofactor>
    <text evidence="7">Binds 2 Zn(2+) ions per subunit.</text>
</comment>
<evidence type="ECO:0000256" key="3">
    <source>
        <dbReference type="ARBA" id="ARBA00006759"/>
    </source>
</evidence>
<dbReference type="Pfam" id="PF16123">
    <property type="entry name" value="HAGH_C"/>
    <property type="match status" value="1"/>
</dbReference>
<evidence type="ECO:0000313" key="9">
    <source>
        <dbReference type="EMBL" id="GGY04164.1"/>
    </source>
</evidence>
<comment type="subunit">
    <text evidence="7">Monomer.</text>
</comment>
<keyword evidence="5 7" id="KW-0378">Hydrolase</keyword>
<dbReference type="InterPro" id="IPR036866">
    <property type="entry name" value="RibonucZ/Hydroxyglut_hydro"/>
</dbReference>
<reference evidence="9" key="2">
    <citation type="submission" date="2020-09" db="EMBL/GenBank/DDBJ databases">
        <authorList>
            <person name="Sun Q."/>
            <person name="Kim S."/>
        </authorList>
    </citation>
    <scope>NUCLEOTIDE SEQUENCE</scope>
    <source>
        <strain evidence="9">KCTC 32182</strain>
    </source>
</reference>
<dbReference type="GO" id="GO:0004416">
    <property type="term" value="F:hydroxyacylglutathione hydrolase activity"/>
    <property type="evidence" value="ECO:0007669"/>
    <property type="project" value="UniProtKB-UniRule"/>
</dbReference>
<dbReference type="Pfam" id="PF00753">
    <property type="entry name" value="Lactamase_B"/>
    <property type="match status" value="2"/>
</dbReference>
<comment type="pathway">
    <text evidence="2 7">Secondary metabolite metabolism; methylglyoxal degradation; (R)-lactate from methylglyoxal: step 2/2.</text>
</comment>
<comment type="catalytic activity">
    <reaction evidence="1 7">
        <text>an S-(2-hydroxyacyl)glutathione + H2O = a 2-hydroxy carboxylate + glutathione + H(+)</text>
        <dbReference type="Rhea" id="RHEA:21864"/>
        <dbReference type="ChEBI" id="CHEBI:15377"/>
        <dbReference type="ChEBI" id="CHEBI:15378"/>
        <dbReference type="ChEBI" id="CHEBI:57925"/>
        <dbReference type="ChEBI" id="CHEBI:58896"/>
        <dbReference type="ChEBI" id="CHEBI:71261"/>
        <dbReference type="EC" id="3.1.2.6"/>
    </reaction>
</comment>
<feature type="binding site" evidence="7">
    <location>
        <position position="162"/>
    </location>
    <ligand>
        <name>Zn(2+)</name>
        <dbReference type="ChEBI" id="CHEBI:29105"/>
        <label>2</label>
    </ligand>
</feature>
<dbReference type="NCBIfam" id="TIGR03413">
    <property type="entry name" value="GSH_gloB"/>
    <property type="match status" value="1"/>
</dbReference>
<dbReference type="CDD" id="cd07723">
    <property type="entry name" value="hydroxyacylglutathione_hydrolase_MBL-fold"/>
    <property type="match status" value="1"/>
</dbReference>
<feature type="binding site" evidence="7">
    <location>
        <position position="52"/>
    </location>
    <ligand>
        <name>Zn(2+)</name>
        <dbReference type="ChEBI" id="CHEBI:29105"/>
        <label>1</label>
    </ligand>
</feature>
<keyword evidence="10" id="KW-1185">Reference proteome</keyword>
<evidence type="ECO:0000259" key="8">
    <source>
        <dbReference type="SMART" id="SM00849"/>
    </source>
</evidence>
<evidence type="ECO:0000256" key="5">
    <source>
        <dbReference type="ARBA" id="ARBA00022801"/>
    </source>
</evidence>
<comment type="similarity">
    <text evidence="3 7">Belongs to the metallo-beta-lactamase superfamily. Glyoxalase II family.</text>
</comment>
<dbReference type="PANTHER" id="PTHR43705">
    <property type="entry name" value="HYDROXYACYLGLUTATHIONE HYDROLASE"/>
    <property type="match status" value="1"/>
</dbReference>
<dbReference type="InterPro" id="IPR017782">
    <property type="entry name" value="Hydroxyacylglutathione_Hdrlase"/>
</dbReference>
<feature type="domain" description="Metallo-beta-lactamase" evidence="8">
    <location>
        <begin position="11"/>
        <end position="162"/>
    </location>
</feature>
<dbReference type="Proteomes" id="UP000645257">
    <property type="component" value="Unassembled WGS sequence"/>
</dbReference>
<proteinExistence type="inferred from homology"/>
<evidence type="ECO:0000256" key="6">
    <source>
        <dbReference type="ARBA" id="ARBA00022833"/>
    </source>
</evidence>
<feature type="binding site" evidence="7">
    <location>
        <position position="54"/>
    </location>
    <ligand>
        <name>Zn(2+)</name>
        <dbReference type="ChEBI" id="CHEBI:29105"/>
        <label>1</label>
    </ligand>
</feature>
<feature type="binding site" evidence="7">
    <location>
        <position position="57"/>
    </location>
    <ligand>
        <name>Zn(2+)</name>
        <dbReference type="ChEBI" id="CHEBI:29105"/>
        <label>2</label>
    </ligand>
</feature>
<dbReference type="AlphaFoldDB" id="A0A918U752"/>
<dbReference type="HAMAP" id="MF_01374">
    <property type="entry name" value="Glyoxalase_2"/>
    <property type="match status" value="1"/>
</dbReference>
<name>A0A918U752_9NEIS</name>
<reference evidence="9" key="1">
    <citation type="journal article" date="2014" name="Int. J. Syst. Evol. Microbiol.">
        <title>Complete genome sequence of Corynebacterium casei LMG S-19264T (=DSM 44701T), isolated from a smear-ripened cheese.</title>
        <authorList>
            <consortium name="US DOE Joint Genome Institute (JGI-PGF)"/>
            <person name="Walter F."/>
            <person name="Albersmeier A."/>
            <person name="Kalinowski J."/>
            <person name="Ruckert C."/>
        </authorList>
    </citation>
    <scope>NUCLEOTIDE SEQUENCE</scope>
    <source>
        <strain evidence="9">KCTC 32182</strain>
    </source>
</reference>
<feature type="binding site" evidence="7">
    <location>
        <position position="56"/>
    </location>
    <ligand>
        <name>Zn(2+)</name>
        <dbReference type="ChEBI" id="CHEBI:29105"/>
        <label>2</label>
    </ligand>
</feature>